<evidence type="ECO:0000256" key="4">
    <source>
        <dbReference type="ARBA" id="ARBA00020182"/>
    </source>
</evidence>
<keyword evidence="11" id="KW-1185">Reference proteome</keyword>
<keyword evidence="6" id="KW-0539">Nucleus</keyword>
<keyword evidence="5" id="KW-0804">Transcription</keyword>
<evidence type="ECO:0000313" key="10">
    <source>
        <dbReference type="EMBL" id="PWN31847.1"/>
    </source>
</evidence>
<gene>
    <name evidence="10" type="ORF">FA14DRAFT_182634</name>
</gene>
<dbReference type="GeneID" id="37023010"/>
<dbReference type="GO" id="GO:0008270">
    <property type="term" value="F:zinc ion binding"/>
    <property type="evidence" value="ECO:0007669"/>
    <property type="project" value="InterPro"/>
</dbReference>
<protein>
    <recommendedName>
        <fullName evidence="4">Transcription elongation factor SPT4</fullName>
    </recommendedName>
    <alternativeName>
        <fullName evidence="8">Chromatin elongation factor SPT4</fullName>
    </alternativeName>
</protein>
<reference evidence="10 11" key="1">
    <citation type="journal article" date="2018" name="Mol. Biol. Evol.">
        <title>Broad Genomic Sampling Reveals a Smut Pathogenic Ancestry of the Fungal Clade Ustilaginomycotina.</title>
        <authorList>
            <person name="Kijpornyongpan T."/>
            <person name="Mondo S.J."/>
            <person name="Barry K."/>
            <person name="Sandor L."/>
            <person name="Lee J."/>
            <person name="Lipzen A."/>
            <person name="Pangilinan J."/>
            <person name="LaButti K."/>
            <person name="Hainaut M."/>
            <person name="Henrissat B."/>
            <person name="Grigoriev I.V."/>
            <person name="Spatafora J.W."/>
            <person name="Aime M.C."/>
        </authorList>
    </citation>
    <scope>NUCLEOTIDE SEQUENCE [LARGE SCALE GENOMIC DNA]</scope>
    <source>
        <strain evidence="10 11">MCA 3882</strain>
    </source>
</reference>
<dbReference type="RefSeq" id="XP_025352149.1">
    <property type="nucleotide sequence ID" value="XM_025501229.1"/>
</dbReference>
<accession>A0A316V2R2</accession>
<evidence type="ECO:0000256" key="1">
    <source>
        <dbReference type="ARBA" id="ARBA00004123"/>
    </source>
</evidence>
<evidence type="ECO:0000256" key="6">
    <source>
        <dbReference type="ARBA" id="ARBA00023242"/>
    </source>
</evidence>
<organism evidence="10 11">
    <name type="scientific">Meira miltonrushii</name>
    <dbReference type="NCBI Taxonomy" id="1280837"/>
    <lineage>
        <taxon>Eukaryota</taxon>
        <taxon>Fungi</taxon>
        <taxon>Dikarya</taxon>
        <taxon>Basidiomycota</taxon>
        <taxon>Ustilaginomycotina</taxon>
        <taxon>Exobasidiomycetes</taxon>
        <taxon>Exobasidiales</taxon>
        <taxon>Brachybasidiaceae</taxon>
        <taxon>Meira</taxon>
    </lineage>
</organism>
<dbReference type="Gene3D" id="3.30.40.210">
    <property type="match status" value="1"/>
</dbReference>
<keyword evidence="7" id="KW-0137">Centromere</keyword>
<dbReference type="FunCoup" id="A0A316V2R2">
    <property type="interactions" value="287"/>
</dbReference>
<dbReference type="InParanoid" id="A0A316V2R2"/>
<dbReference type="SUPFAM" id="SSF63393">
    <property type="entry name" value="RNA polymerase subunits"/>
    <property type="match status" value="1"/>
</dbReference>
<dbReference type="InterPro" id="IPR029040">
    <property type="entry name" value="RPABC4/Spt4"/>
</dbReference>
<feature type="domain" description="Spt4/RpoE2 zinc finger" evidence="9">
    <location>
        <begin position="8"/>
        <end position="85"/>
    </location>
</feature>
<dbReference type="GO" id="GO:0000775">
    <property type="term" value="C:chromosome, centromeric region"/>
    <property type="evidence" value="ECO:0007669"/>
    <property type="project" value="UniProtKB-SubCell"/>
</dbReference>
<dbReference type="SMART" id="SM01389">
    <property type="entry name" value="Spt4"/>
    <property type="match status" value="1"/>
</dbReference>
<dbReference type="CDD" id="cd07973">
    <property type="entry name" value="Spt4"/>
    <property type="match status" value="1"/>
</dbReference>
<dbReference type="PANTHER" id="PTHR12882:SF1">
    <property type="entry name" value="TRANSCRIPTION ELONGATION FACTOR SPT4"/>
    <property type="match status" value="1"/>
</dbReference>
<dbReference type="InterPro" id="IPR009287">
    <property type="entry name" value="Spt4"/>
</dbReference>
<dbReference type="GO" id="GO:0140673">
    <property type="term" value="P:transcription elongation-coupled chromatin remodeling"/>
    <property type="evidence" value="ECO:0007669"/>
    <property type="project" value="InterPro"/>
</dbReference>
<dbReference type="OrthoDB" id="248751at2759"/>
<evidence type="ECO:0000256" key="3">
    <source>
        <dbReference type="ARBA" id="ARBA00010464"/>
    </source>
</evidence>
<dbReference type="Proteomes" id="UP000245771">
    <property type="component" value="Unassembled WGS sequence"/>
</dbReference>
<comment type="subcellular location">
    <subcellularLocation>
        <location evidence="2">Chromosome</location>
        <location evidence="2">Centromere</location>
    </subcellularLocation>
    <subcellularLocation>
        <location evidence="1">Nucleus</location>
    </subcellularLocation>
</comment>
<dbReference type="PIRSF" id="PIRSF025023">
    <property type="entry name" value="Spt4"/>
    <property type="match status" value="1"/>
</dbReference>
<dbReference type="GO" id="GO:0000993">
    <property type="term" value="F:RNA polymerase II complex binding"/>
    <property type="evidence" value="ECO:0007669"/>
    <property type="project" value="TreeGrafter"/>
</dbReference>
<dbReference type="EMBL" id="KZ819607">
    <property type="protein sequence ID" value="PWN31847.1"/>
    <property type="molecule type" value="Genomic_DNA"/>
</dbReference>
<name>A0A316V2R2_9BASI</name>
<dbReference type="AlphaFoldDB" id="A0A316V2R2"/>
<dbReference type="PANTHER" id="PTHR12882">
    <property type="entry name" value="SUPPRESSOR OF TY 4"/>
    <property type="match status" value="1"/>
</dbReference>
<dbReference type="Pfam" id="PF06093">
    <property type="entry name" value="Spt4"/>
    <property type="match status" value="1"/>
</dbReference>
<evidence type="ECO:0000313" key="11">
    <source>
        <dbReference type="Proteomes" id="UP000245771"/>
    </source>
</evidence>
<dbReference type="GO" id="GO:0032044">
    <property type="term" value="C:DSIF complex"/>
    <property type="evidence" value="ECO:0007669"/>
    <property type="project" value="TreeGrafter"/>
</dbReference>
<evidence type="ECO:0000256" key="2">
    <source>
        <dbReference type="ARBA" id="ARBA00004584"/>
    </source>
</evidence>
<evidence type="ECO:0000259" key="9">
    <source>
        <dbReference type="SMART" id="SM01389"/>
    </source>
</evidence>
<comment type="similarity">
    <text evidence="3">Belongs to the SPT4 family.</text>
</comment>
<evidence type="ECO:0000256" key="8">
    <source>
        <dbReference type="ARBA" id="ARBA00029869"/>
    </source>
</evidence>
<dbReference type="STRING" id="1280837.A0A316V2R2"/>
<evidence type="ECO:0000256" key="7">
    <source>
        <dbReference type="ARBA" id="ARBA00023328"/>
    </source>
</evidence>
<dbReference type="InterPro" id="IPR022800">
    <property type="entry name" value="Spt4/RpoE2_Znf"/>
</dbReference>
<evidence type="ECO:0000256" key="5">
    <source>
        <dbReference type="ARBA" id="ARBA00023163"/>
    </source>
</evidence>
<dbReference type="GO" id="GO:0006355">
    <property type="term" value="P:regulation of DNA-templated transcription"/>
    <property type="evidence" value="ECO:0007669"/>
    <property type="project" value="InterPro"/>
</dbReference>
<proteinExistence type="inferred from homology"/>
<sequence length="100" mass="11374">MASRADHLRSCLGCKFVQRAKEFTQRGCPNCEAILEMMQDTDQVIRCTTSNYDGLIALIKPEESWVAKWQRIEKRVPGLYAVKTEGNLPQDLQERMRGGG</sequence>
<dbReference type="InterPro" id="IPR038510">
    <property type="entry name" value="Spt4_sf"/>
</dbReference>